<dbReference type="Gene3D" id="3.20.20.80">
    <property type="entry name" value="Glycosidases"/>
    <property type="match status" value="1"/>
</dbReference>
<proteinExistence type="predicted"/>
<evidence type="ECO:0000259" key="4">
    <source>
        <dbReference type="PROSITE" id="PS51175"/>
    </source>
</evidence>
<dbReference type="Pfam" id="PF03422">
    <property type="entry name" value="CBM_6"/>
    <property type="match status" value="3"/>
</dbReference>
<comment type="caution">
    <text evidence="5">The sequence shown here is derived from an EMBL/GenBank/DDBJ whole genome shotgun (WGS) entry which is preliminary data.</text>
</comment>
<dbReference type="InterPro" id="IPR036116">
    <property type="entry name" value="FN3_sf"/>
</dbReference>
<dbReference type="SMART" id="SM00606">
    <property type="entry name" value="CBD_IV"/>
    <property type="match status" value="3"/>
</dbReference>
<dbReference type="InterPro" id="IPR013783">
    <property type="entry name" value="Ig-like_fold"/>
</dbReference>
<evidence type="ECO:0000256" key="2">
    <source>
        <dbReference type="SAM" id="SignalP"/>
    </source>
</evidence>
<feature type="domain" description="Fibronectin type-III" evidence="3">
    <location>
        <begin position="1145"/>
        <end position="1232"/>
    </location>
</feature>
<dbReference type="SMART" id="SM00635">
    <property type="entry name" value="BID_2"/>
    <property type="match status" value="1"/>
</dbReference>
<dbReference type="Gene3D" id="2.60.40.10">
    <property type="entry name" value="Immunoglobulins"/>
    <property type="match status" value="1"/>
</dbReference>
<dbReference type="CDD" id="cd04080">
    <property type="entry name" value="CBM6_cellulase-like"/>
    <property type="match status" value="1"/>
</dbReference>
<sequence length="1232" mass="135552">MKKISYAVALGLSAIGMVFVSDKAHAAEKTVYFSDTHEILHGNPYSGMAFDINSSQPGGGPGYTFTNDPAITDFINGVKTIPQDADIVRLQIAWADFEPTDDGFTWDRLDAFMKRINEQGKTVEFQLLMSEAPDIANDPSVFAYEYPPSWLFDVKGASYRLAPYNGIYHSKQPIYYDSIFLEELEEAVDAFAARYDTNPGMAWVDLRAFSLFGEWSGWNDAMNFPWPDNATRTNTLRSIIDIYKNAFTQTMVMMPNPGADVVSSDPDADTQEKRYKAFGYEYAAANENWGFRSDTVNSAFPWMNYGTGSENVWINRLLRRDHIQVSEGAGWDSGIMLNNPRMVVKNAIEAYHANLQGINNTSFAYWEPMKAAYGEWFTTLARYSGYRFVMPSAEYNDKVAAGGDFTLTQKWINNGTGFSPKNYALKVYFTDPSTGAVVWSGTDASLNQRKWFKGDVNQVQSSFDLPSTLAAGTYDLGMAFVDANGNPIISLAMPSGNGKIYKIGSVEVAASGDSYANPAPQAQFRIENEDYTGSQGAYGVEPPPEGGFGSIYMDETGEWAEYSNVYVPTAGNYRAEFRISSEAGNHFRVLVDGVDALGSVATPDTGGYNKYRTIERTIALTEGRHTIRIVRDDGRWFFMNWMRFTLSNPDEILIQAESPTLQDGTWLFANDAINDDGTPGVSVIDTGDWLQYDNIPVAKSGNYLLQFRYSTVNADPLKFKVQVDGADATGELSLGDTGGINAMKTEDFIVPLTAGTHSIKIVWTEAHSSIVWNWMKLNVQGNFSRTIEAENYNMQWNMGKEYAWEGSDTGVVVGSYNDNGQAVKAVGRFDQGDYVRYENVYVPYTGFYKFEFKVASDESQNFRFEADGDAYPVTVPNTGGDGHFTTVSKWFKLTAGIHQFRIVHESQPAGTGLLLDKFTMTAGATSVKAVVPNGAASLQVGHSSQVTAKAILMNGSQQPLTTGVSFASSDPSVATLSANGVVTPLSWGTTTLTVSYDGVSGSYELKVTDPSVYLYYVNDTDPGIVYSGQIGSDSHRGLGDYGDDIHYSVAKNDYFEYRFRGTGIAFLTEKYTDMGTIDVYVDGILRQTIDCFASSRMAQQQVFRLSGLPFGEHTIKVVNRNTYSESGKIAIMDAFIVEVPNPWTASSSLTAPKVAAKKLDLKWTAALGGADDYKIYNGSVEIGHVTGGVTKFSVDNLTRGTTYTFKVETKLPDGTWSTNGPSLTVRMNGATP</sequence>
<protein>
    <submittedName>
        <fullName evidence="5">Carbohydrate-binding protein</fullName>
    </submittedName>
</protein>
<evidence type="ECO:0000313" key="5">
    <source>
        <dbReference type="EMBL" id="MFC5403277.1"/>
    </source>
</evidence>
<dbReference type="InterPro" id="IPR008964">
    <property type="entry name" value="Invasin/intimin_cell_adhesion"/>
</dbReference>
<gene>
    <name evidence="5" type="ORF">ACFPOF_11105</name>
</gene>
<dbReference type="SUPFAM" id="SSF49785">
    <property type="entry name" value="Galactose-binding domain-like"/>
    <property type="match status" value="3"/>
</dbReference>
<feature type="chain" id="PRO_5045888950" evidence="2">
    <location>
        <begin position="27"/>
        <end position="1232"/>
    </location>
</feature>
<feature type="domain" description="CBM6" evidence="4">
    <location>
        <begin position="785"/>
        <end position="921"/>
    </location>
</feature>
<reference evidence="6" key="1">
    <citation type="journal article" date="2019" name="Int. J. Syst. Evol. Microbiol.">
        <title>The Global Catalogue of Microorganisms (GCM) 10K type strain sequencing project: providing services to taxonomists for standard genome sequencing and annotation.</title>
        <authorList>
            <consortium name="The Broad Institute Genomics Platform"/>
            <consortium name="The Broad Institute Genome Sequencing Center for Infectious Disease"/>
            <person name="Wu L."/>
            <person name="Ma J."/>
        </authorList>
    </citation>
    <scope>NUCLEOTIDE SEQUENCE [LARGE SCALE GENOMIC DNA]</scope>
    <source>
        <strain evidence="6">CGMCC 1.18575</strain>
    </source>
</reference>
<dbReference type="InterPro" id="IPR005084">
    <property type="entry name" value="CBM6"/>
</dbReference>
<dbReference type="Gene3D" id="2.60.40.1080">
    <property type="match status" value="1"/>
</dbReference>
<dbReference type="CDD" id="cd00063">
    <property type="entry name" value="FN3"/>
    <property type="match status" value="1"/>
</dbReference>
<dbReference type="SUPFAM" id="SSF49265">
    <property type="entry name" value="Fibronectin type III"/>
    <property type="match status" value="1"/>
</dbReference>
<accession>A0ABW0HT41</accession>
<dbReference type="SUPFAM" id="SSF49373">
    <property type="entry name" value="Invasin/intimin cell-adhesion fragments"/>
    <property type="match status" value="1"/>
</dbReference>
<dbReference type="RefSeq" id="WP_378132490.1">
    <property type="nucleotide sequence ID" value="NZ_JBHSMI010000023.1"/>
</dbReference>
<dbReference type="InterPro" id="IPR008979">
    <property type="entry name" value="Galactose-bd-like_sf"/>
</dbReference>
<dbReference type="Proteomes" id="UP001596113">
    <property type="component" value="Unassembled WGS sequence"/>
</dbReference>
<dbReference type="EMBL" id="JBHSMI010000023">
    <property type="protein sequence ID" value="MFC5403277.1"/>
    <property type="molecule type" value="Genomic_DNA"/>
</dbReference>
<keyword evidence="6" id="KW-1185">Reference proteome</keyword>
<dbReference type="SUPFAM" id="SSF51445">
    <property type="entry name" value="(Trans)glycosidases"/>
    <property type="match status" value="1"/>
</dbReference>
<dbReference type="InterPro" id="IPR003343">
    <property type="entry name" value="Big_2"/>
</dbReference>
<evidence type="ECO:0000313" key="6">
    <source>
        <dbReference type="Proteomes" id="UP001596113"/>
    </source>
</evidence>
<dbReference type="Gene3D" id="2.60.120.260">
    <property type="entry name" value="Galactose-binding domain-like"/>
    <property type="match status" value="4"/>
</dbReference>
<organism evidence="5 6">
    <name type="scientific">Cohnella soli</name>
    <dbReference type="NCBI Taxonomy" id="425005"/>
    <lineage>
        <taxon>Bacteria</taxon>
        <taxon>Bacillati</taxon>
        <taxon>Bacillota</taxon>
        <taxon>Bacilli</taxon>
        <taxon>Bacillales</taxon>
        <taxon>Paenibacillaceae</taxon>
        <taxon>Cohnella</taxon>
    </lineage>
</organism>
<name>A0ABW0HT41_9BACL</name>
<dbReference type="InterPro" id="IPR003961">
    <property type="entry name" value="FN3_dom"/>
</dbReference>
<feature type="domain" description="CBM6" evidence="4">
    <location>
        <begin position="524"/>
        <end position="645"/>
    </location>
</feature>
<dbReference type="InterPro" id="IPR006584">
    <property type="entry name" value="Cellulose-bd_IV"/>
</dbReference>
<evidence type="ECO:0000259" key="3">
    <source>
        <dbReference type="PROSITE" id="PS50853"/>
    </source>
</evidence>
<dbReference type="InterPro" id="IPR017853">
    <property type="entry name" value="GH"/>
</dbReference>
<feature type="domain" description="CBM6" evidence="4">
    <location>
        <begin position="652"/>
        <end position="780"/>
    </location>
</feature>
<evidence type="ECO:0000256" key="1">
    <source>
        <dbReference type="ARBA" id="ARBA00022729"/>
    </source>
</evidence>
<dbReference type="PROSITE" id="PS51175">
    <property type="entry name" value="CBM6"/>
    <property type="match status" value="3"/>
</dbReference>
<keyword evidence="1 2" id="KW-0732">Signal</keyword>
<dbReference type="PROSITE" id="PS50853">
    <property type="entry name" value="FN3"/>
    <property type="match status" value="1"/>
</dbReference>
<dbReference type="InterPro" id="IPR032267">
    <property type="entry name" value="DUF4832"/>
</dbReference>
<dbReference type="Pfam" id="PF16116">
    <property type="entry name" value="DUF4832"/>
    <property type="match status" value="1"/>
</dbReference>
<feature type="signal peptide" evidence="2">
    <location>
        <begin position="1"/>
        <end position="26"/>
    </location>
</feature>